<dbReference type="InterPro" id="IPR057326">
    <property type="entry name" value="KR_dom"/>
</dbReference>
<evidence type="ECO:0000313" key="5">
    <source>
        <dbReference type="EMBL" id="MEX4008593.1"/>
    </source>
</evidence>
<evidence type="ECO:0000256" key="3">
    <source>
        <dbReference type="ARBA" id="ARBA00023027"/>
    </source>
</evidence>
<evidence type="ECO:0000259" key="4">
    <source>
        <dbReference type="SMART" id="SM00822"/>
    </source>
</evidence>
<dbReference type="InterPro" id="IPR002347">
    <property type="entry name" value="SDR_fam"/>
</dbReference>
<keyword evidence="3" id="KW-0520">NAD</keyword>
<dbReference type="InterPro" id="IPR036291">
    <property type="entry name" value="NAD(P)-bd_dom_sf"/>
</dbReference>
<evidence type="ECO:0000256" key="1">
    <source>
        <dbReference type="ARBA" id="ARBA00006484"/>
    </source>
</evidence>
<reference evidence="5 6" key="1">
    <citation type="submission" date="2024-01" db="EMBL/GenBank/DDBJ databases">
        <title>New evidence supports the origin of RcGTA from prophage.</title>
        <authorList>
            <person name="Xu Y."/>
            <person name="Liu B."/>
            <person name="Chen F."/>
        </authorList>
    </citation>
    <scope>NUCLEOTIDE SEQUENCE [LARGE SCALE GENOMIC DNA]</scope>
    <source>
        <strain evidence="5 6">CBW1107-2</strain>
    </source>
</reference>
<sequence length="252" mass="25864">MFSLNGKVAIVTGASSGIGRATALLFARQGARLVLAARREHELERVQSEIGADGGEAAILAGDVADEAHAAALVDLAMSRFGSLDIAFNNAGATGEIGESHTVSLDGWNRTIETNLTGAFLGSKHQIPAMLENGAGSIIFTSTFVGYTVGMPGMAAYASAKAGVIGLTQVLAAEYGPRGIRINALLPGGTDTPAATFKTPEERSFVEGLHAMKRVAEPEEIAATALYLAADESSFTTGTALLADGGVSINRV</sequence>
<dbReference type="PANTHER" id="PTHR24321:SF8">
    <property type="entry name" value="ESTRADIOL 17-BETA-DEHYDROGENASE 8-RELATED"/>
    <property type="match status" value="1"/>
</dbReference>
<dbReference type="NCBIfam" id="NF005681">
    <property type="entry name" value="PRK07478.1"/>
    <property type="match status" value="1"/>
</dbReference>
<keyword evidence="6" id="KW-1185">Reference proteome</keyword>
<evidence type="ECO:0000256" key="2">
    <source>
        <dbReference type="ARBA" id="ARBA00023002"/>
    </source>
</evidence>
<keyword evidence="2" id="KW-0560">Oxidoreductase</keyword>
<gene>
    <name evidence="5" type="ORF">V1479_14865</name>
</gene>
<dbReference type="Proteomes" id="UP001559025">
    <property type="component" value="Unassembled WGS sequence"/>
</dbReference>
<dbReference type="CDD" id="cd05233">
    <property type="entry name" value="SDR_c"/>
    <property type="match status" value="1"/>
</dbReference>
<dbReference type="NCBIfam" id="NF005559">
    <property type="entry name" value="PRK07231.1"/>
    <property type="match status" value="1"/>
</dbReference>
<dbReference type="PANTHER" id="PTHR24321">
    <property type="entry name" value="DEHYDROGENASES, SHORT CHAIN"/>
    <property type="match status" value="1"/>
</dbReference>
<comment type="caution">
    <text evidence="5">The sequence shown here is derived from an EMBL/GenBank/DDBJ whole genome shotgun (WGS) entry which is preliminary data.</text>
</comment>
<name>A0ABV3WWN2_9HYPH</name>
<comment type="similarity">
    <text evidence="1">Belongs to the short-chain dehydrogenases/reductases (SDR) family.</text>
</comment>
<feature type="domain" description="Ketoreductase" evidence="4">
    <location>
        <begin position="7"/>
        <end position="188"/>
    </location>
</feature>
<dbReference type="PRINTS" id="PR00080">
    <property type="entry name" value="SDRFAMILY"/>
</dbReference>
<accession>A0ABV3WWN2</accession>
<proteinExistence type="inferred from homology"/>
<evidence type="ECO:0000313" key="6">
    <source>
        <dbReference type="Proteomes" id="UP001559025"/>
    </source>
</evidence>
<protein>
    <submittedName>
        <fullName evidence="5">SDR family oxidoreductase</fullName>
    </submittedName>
</protein>
<dbReference type="EMBL" id="JAZHFV010000004">
    <property type="protein sequence ID" value="MEX4008593.1"/>
    <property type="molecule type" value="Genomic_DNA"/>
</dbReference>
<dbReference type="RefSeq" id="WP_368803596.1">
    <property type="nucleotide sequence ID" value="NZ_JAZHFV010000004.1"/>
</dbReference>
<dbReference type="SMART" id="SM00822">
    <property type="entry name" value="PKS_KR"/>
    <property type="match status" value="1"/>
</dbReference>
<dbReference type="Pfam" id="PF13561">
    <property type="entry name" value="adh_short_C2"/>
    <property type="match status" value="1"/>
</dbReference>
<dbReference type="Gene3D" id="3.40.50.720">
    <property type="entry name" value="NAD(P)-binding Rossmann-like Domain"/>
    <property type="match status" value="1"/>
</dbReference>
<organism evidence="5 6">
    <name type="scientific">Neoaquamicrobium sediminum</name>
    <dbReference type="NCBI Taxonomy" id="1849104"/>
    <lineage>
        <taxon>Bacteria</taxon>
        <taxon>Pseudomonadati</taxon>
        <taxon>Pseudomonadota</taxon>
        <taxon>Alphaproteobacteria</taxon>
        <taxon>Hyphomicrobiales</taxon>
        <taxon>Phyllobacteriaceae</taxon>
        <taxon>Neoaquamicrobium</taxon>
    </lineage>
</organism>
<dbReference type="SUPFAM" id="SSF51735">
    <property type="entry name" value="NAD(P)-binding Rossmann-fold domains"/>
    <property type="match status" value="1"/>
</dbReference>
<dbReference type="PRINTS" id="PR00081">
    <property type="entry name" value="GDHRDH"/>
</dbReference>